<organism evidence="3 4">
    <name type="scientific">Cedecea neteri</name>
    <dbReference type="NCBI Taxonomy" id="158822"/>
    <lineage>
        <taxon>Bacteria</taxon>
        <taxon>Pseudomonadati</taxon>
        <taxon>Pseudomonadota</taxon>
        <taxon>Gammaproteobacteria</taxon>
        <taxon>Enterobacterales</taxon>
        <taxon>Enterobacteriaceae</taxon>
        <taxon>Cedecea</taxon>
    </lineage>
</organism>
<protein>
    <submittedName>
        <fullName evidence="3">Phage resistance protein</fullName>
    </submittedName>
</protein>
<accession>A0A2X3IKE9</accession>
<evidence type="ECO:0000313" key="3">
    <source>
        <dbReference type="EMBL" id="SQC92778.1"/>
    </source>
</evidence>
<feature type="transmembrane region" description="Helical" evidence="1">
    <location>
        <begin position="16"/>
        <end position="36"/>
    </location>
</feature>
<evidence type="ECO:0000313" key="4">
    <source>
        <dbReference type="Proteomes" id="UP000251197"/>
    </source>
</evidence>
<feature type="domain" description="Putative cyclic diguanylate phosphodiesterase CSS motif-containing" evidence="2">
    <location>
        <begin position="44"/>
        <end position="197"/>
    </location>
</feature>
<dbReference type="EMBL" id="UAVU01000009">
    <property type="protein sequence ID" value="SQC92778.1"/>
    <property type="molecule type" value="Genomic_DNA"/>
</dbReference>
<evidence type="ECO:0000256" key="1">
    <source>
        <dbReference type="SAM" id="Phobius"/>
    </source>
</evidence>
<name>A0A2X3IKE9_9ENTR</name>
<dbReference type="Pfam" id="PF12792">
    <property type="entry name" value="CSS-motif"/>
    <property type="match status" value="1"/>
</dbReference>
<dbReference type="InterPro" id="IPR024744">
    <property type="entry name" value="CSS-motif_dom"/>
</dbReference>
<keyword evidence="1" id="KW-0472">Membrane</keyword>
<evidence type="ECO:0000259" key="2">
    <source>
        <dbReference type="Pfam" id="PF12792"/>
    </source>
</evidence>
<reference evidence="3 4" key="1">
    <citation type="submission" date="2018-06" db="EMBL/GenBank/DDBJ databases">
        <authorList>
            <consortium name="Pathogen Informatics"/>
            <person name="Doyle S."/>
        </authorList>
    </citation>
    <scope>NUCLEOTIDE SEQUENCE [LARGE SCALE GENOMIC DNA]</scope>
    <source>
        <strain evidence="3 4">NCTC12120</strain>
    </source>
</reference>
<keyword evidence="1" id="KW-1133">Transmembrane helix</keyword>
<dbReference type="Proteomes" id="UP000251197">
    <property type="component" value="Unassembled WGS sequence"/>
</dbReference>
<keyword evidence="1" id="KW-0812">Transmembrane</keyword>
<proteinExistence type="predicted"/>
<dbReference type="AlphaFoldDB" id="A0A2X3IKE9"/>
<sequence length="282" mass="31502">MQTAQRIISDYRRRRVIVCAVLAILVLIVTLSVRYATERNLNEQRVIQFNQRVITTLDTLLAPLNTVSDDIMQLIGTSCEDAQLKIREHAAKMQTVRAIGLIKDGVLYCSSIYGSRNVGIHQLHTRLPSEEPLLFLSRDSSLLKGTPVLIFWRPQPGETHDGVMQIINIQMLTSLLLKPEHPWVTRAVLNVGNDHLEYGADLLAKIVTDEDQVFPANGIKALPLFHHRHWPVGRPVNVAKLTVTASAGFIAQPAGGLYCLAGDRQQNELFLGDKPRPRRSGI</sequence>
<gene>
    <name evidence="3" type="ORF">NCTC12120_05979</name>
</gene>